<dbReference type="AlphaFoldDB" id="A0A343VT75"/>
<dbReference type="InterPro" id="IPR001421">
    <property type="entry name" value="ATP8_metazoa"/>
</dbReference>
<keyword evidence="6 12" id="KW-0375">Hydrogen ion transport</keyword>
<dbReference type="GO" id="GO:0045259">
    <property type="term" value="C:proton-transporting ATP synthase complex"/>
    <property type="evidence" value="ECO:0007669"/>
    <property type="project" value="UniProtKB-KW"/>
</dbReference>
<evidence type="ECO:0000256" key="13">
    <source>
        <dbReference type="SAM" id="Phobius"/>
    </source>
</evidence>
<sequence>MPQLIPAPWFLIFISFWFILITLSPLKILPHTLLNNPLTKTSKTQHQTWPWPWL</sequence>
<keyword evidence="5 12" id="KW-0812">Transmembrane</keyword>
<keyword evidence="11" id="KW-0066">ATP synthesis</keyword>
<proteinExistence type="inferred from homology"/>
<keyword evidence="4 12" id="KW-0138">CF(0)</keyword>
<keyword evidence="9 12" id="KW-0496">Mitochondrion</keyword>
<protein>
    <recommendedName>
        <fullName evidence="12">ATP synthase complex subunit 8</fullName>
    </recommendedName>
</protein>
<evidence type="ECO:0000256" key="6">
    <source>
        <dbReference type="ARBA" id="ARBA00022781"/>
    </source>
</evidence>
<feature type="transmembrane region" description="Helical" evidence="13">
    <location>
        <begin position="6"/>
        <end position="26"/>
    </location>
</feature>
<evidence type="ECO:0000313" key="14">
    <source>
        <dbReference type="EMBL" id="AVP25590.1"/>
    </source>
</evidence>
<dbReference type="InterPro" id="IPR050635">
    <property type="entry name" value="ATPase_protein_8"/>
</dbReference>
<keyword evidence="8 12" id="KW-0406">Ion transport</keyword>
<evidence type="ECO:0000256" key="2">
    <source>
        <dbReference type="ARBA" id="ARBA00008892"/>
    </source>
</evidence>
<evidence type="ECO:0000256" key="4">
    <source>
        <dbReference type="ARBA" id="ARBA00022547"/>
    </source>
</evidence>
<organism evidence="14">
    <name type="scientific">Sphenophryne schlaginhaufeni</name>
    <name type="common">Wandolleck's land frog</name>
    <dbReference type="NCBI Taxonomy" id="480199"/>
    <lineage>
        <taxon>Eukaryota</taxon>
        <taxon>Metazoa</taxon>
        <taxon>Chordata</taxon>
        <taxon>Craniata</taxon>
        <taxon>Vertebrata</taxon>
        <taxon>Euteleostomi</taxon>
        <taxon>Amphibia</taxon>
        <taxon>Batrachia</taxon>
        <taxon>Anura</taxon>
        <taxon>Neobatrachia</taxon>
        <taxon>Microhyloidea</taxon>
        <taxon>Microhylidae</taxon>
        <taxon>Genyophryninae</taxon>
        <taxon>Sphenophryne</taxon>
    </lineage>
</organism>
<comment type="similarity">
    <text evidence="2 12">Belongs to the ATPase protein 8 family.</text>
</comment>
<evidence type="ECO:0000256" key="1">
    <source>
        <dbReference type="ARBA" id="ARBA00004304"/>
    </source>
</evidence>
<dbReference type="GO" id="GO:0015078">
    <property type="term" value="F:proton transmembrane transporter activity"/>
    <property type="evidence" value="ECO:0007669"/>
    <property type="project" value="InterPro"/>
</dbReference>
<dbReference type="PANTHER" id="PTHR39937:SF1">
    <property type="entry name" value="ATP SYNTHASE PROTEIN 8"/>
    <property type="match status" value="1"/>
</dbReference>
<dbReference type="PANTHER" id="PTHR39937">
    <property type="entry name" value="ATP SYNTHASE PROTEIN 8"/>
    <property type="match status" value="1"/>
</dbReference>
<dbReference type="GO" id="GO:0015986">
    <property type="term" value="P:proton motive force-driven ATP synthesis"/>
    <property type="evidence" value="ECO:0007669"/>
    <property type="project" value="InterPro"/>
</dbReference>
<evidence type="ECO:0000256" key="10">
    <source>
        <dbReference type="ARBA" id="ARBA00023136"/>
    </source>
</evidence>
<keyword evidence="10 13" id="KW-0472">Membrane</keyword>
<gene>
    <name evidence="14" type="primary">ATP8</name>
</gene>
<dbReference type="EMBL" id="MG020766">
    <property type="protein sequence ID" value="AVP25590.1"/>
    <property type="molecule type" value="Genomic_DNA"/>
</dbReference>
<evidence type="ECO:0000256" key="12">
    <source>
        <dbReference type="RuleBase" id="RU003661"/>
    </source>
</evidence>
<keyword evidence="7 13" id="KW-1133">Transmembrane helix</keyword>
<evidence type="ECO:0000256" key="3">
    <source>
        <dbReference type="ARBA" id="ARBA00022448"/>
    </source>
</evidence>
<comment type="subcellular location">
    <subcellularLocation>
        <location evidence="1 12">Mitochondrion membrane</location>
        <topology evidence="1 12">Single-pass membrane protein</topology>
    </subcellularLocation>
</comment>
<evidence type="ECO:0000256" key="11">
    <source>
        <dbReference type="ARBA" id="ARBA00023310"/>
    </source>
</evidence>
<accession>A0A343VT75</accession>
<dbReference type="Pfam" id="PF00895">
    <property type="entry name" value="ATP-synt_8"/>
    <property type="match status" value="1"/>
</dbReference>
<evidence type="ECO:0000256" key="8">
    <source>
        <dbReference type="ARBA" id="ARBA00023065"/>
    </source>
</evidence>
<evidence type="ECO:0000256" key="7">
    <source>
        <dbReference type="ARBA" id="ARBA00022989"/>
    </source>
</evidence>
<evidence type="ECO:0000256" key="5">
    <source>
        <dbReference type="ARBA" id="ARBA00022692"/>
    </source>
</evidence>
<reference evidence="14" key="1">
    <citation type="journal article" date="2018" name="Mol. Phylogenet. Evol.">
        <title>A large-scale phylogeny of Microhylidae inferred from a combined dataset of 121 genes and 427 taxa.</title>
        <authorList>
            <person name="Tu N."/>
            <person name="Yang M."/>
            <person name="Liang D."/>
            <person name="Zhang P."/>
        </authorList>
    </citation>
    <scope>NUCLEOTIDE SEQUENCE</scope>
</reference>
<dbReference type="GO" id="GO:0031966">
    <property type="term" value="C:mitochondrial membrane"/>
    <property type="evidence" value="ECO:0007669"/>
    <property type="project" value="UniProtKB-SubCell"/>
</dbReference>
<name>A0A343VT75_9NEOB</name>
<evidence type="ECO:0000256" key="9">
    <source>
        <dbReference type="ARBA" id="ARBA00023128"/>
    </source>
</evidence>
<keyword evidence="3 12" id="KW-0813">Transport</keyword>
<geneLocation type="mitochondrion" evidence="14"/>